<dbReference type="Gene3D" id="6.10.140.1430">
    <property type="match status" value="1"/>
</dbReference>
<dbReference type="Proteomes" id="UP001154282">
    <property type="component" value="Unassembled WGS sequence"/>
</dbReference>
<name>A0AAV0MXY0_9ROSI</name>
<accession>A0AAV0MXY0</accession>
<organism evidence="2 3">
    <name type="scientific">Linum tenue</name>
    <dbReference type="NCBI Taxonomy" id="586396"/>
    <lineage>
        <taxon>Eukaryota</taxon>
        <taxon>Viridiplantae</taxon>
        <taxon>Streptophyta</taxon>
        <taxon>Embryophyta</taxon>
        <taxon>Tracheophyta</taxon>
        <taxon>Spermatophyta</taxon>
        <taxon>Magnoliopsida</taxon>
        <taxon>eudicotyledons</taxon>
        <taxon>Gunneridae</taxon>
        <taxon>Pentapetalae</taxon>
        <taxon>rosids</taxon>
        <taxon>fabids</taxon>
        <taxon>Malpighiales</taxon>
        <taxon>Linaceae</taxon>
        <taxon>Linum</taxon>
    </lineage>
</organism>
<dbReference type="EMBL" id="CAMGYJ010000007">
    <property type="protein sequence ID" value="CAI0451163.1"/>
    <property type="molecule type" value="Genomic_DNA"/>
</dbReference>
<reference evidence="2" key="1">
    <citation type="submission" date="2022-08" db="EMBL/GenBank/DDBJ databases">
        <authorList>
            <person name="Gutierrez-Valencia J."/>
        </authorList>
    </citation>
    <scope>NUCLEOTIDE SEQUENCE</scope>
</reference>
<gene>
    <name evidence="2" type="ORF">LITE_LOCUS30775</name>
</gene>
<evidence type="ECO:0000313" key="2">
    <source>
        <dbReference type="EMBL" id="CAI0451163.1"/>
    </source>
</evidence>
<protein>
    <submittedName>
        <fullName evidence="2">Uncharacterized protein</fullName>
    </submittedName>
</protein>
<sequence>MDSQKASFQAGETKGQAQEKASGMMEKAGNIAQSVKDSIQDVSHYLLLLFLSHRS</sequence>
<evidence type="ECO:0000313" key="3">
    <source>
        <dbReference type="Proteomes" id="UP001154282"/>
    </source>
</evidence>
<comment type="caution">
    <text evidence="2">The sequence shown here is derived from an EMBL/GenBank/DDBJ whole genome shotgun (WGS) entry which is preliminary data.</text>
</comment>
<proteinExistence type="predicted"/>
<keyword evidence="3" id="KW-1185">Reference proteome</keyword>
<feature type="region of interest" description="Disordered" evidence="1">
    <location>
        <begin position="1"/>
        <end position="23"/>
    </location>
</feature>
<evidence type="ECO:0000256" key="1">
    <source>
        <dbReference type="SAM" id="MobiDB-lite"/>
    </source>
</evidence>
<dbReference type="AlphaFoldDB" id="A0AAV0MXY0"/>